<gene>
    <name evidence="2" type="ORF">U2F25_19690</name>
</gene>
<dbReference type="Pfam" id="PF14280">
    <property type="entry name" value="DUF4365"/>
    <property type="match status" value="1"/>
</dbReference>
<evidence type="ECO:0000313" key="3">
    <source>
        <dbReference type="Proteomes" id="UP001290101"/>
    </source>
</evidence>
<protein>
    <submittedName>
        <fullName evidence="2">DUF4365 domain-containing protein</fullName>
    </submittedName>
</protein>
<accession>A0ABU5JGU1</accession>
<comment type="caution">
    <text evidence="2">The sequence shown here is derived from an EMBL/GenBank/DDBJ whole genome shotgun (WGS) entry which is preliminary data.</text>
</comment>
<keyword evidence="3" id="KW-1185">Reference proteome</keyword>
<proteinExistence type="predicted"/>
<sequence>METLQEAYLHAVAAAARCSLSKPNRDRGIDWKISHQSTEHVHDFEVDLRVQLKSTYQIAPRDDLDFVSISLPNSQLARLAHSPVITSTILIVMLVPRDIGQWIEIGSNHMMLRHCCYWRNLEGHPITGKDETVVKVPTSQVFDEFALCDIMRRIGAGGRA</sequence>
<evidence type="ECO:0000313" key="2">
    <source>
        <dbReference type="EMBL" id="MDZ5491654.1"/>
    </source>
</evidence>
<organism evidence="2 3">
    <name type="scientific">Micromonospora sicca</name>
    <dbReference type="NCBI Taxonomy" id="2202420"/>
    <lineage>
        <taxon>Bacteria</taxon>
        <taxon>Bacillati</taxon>
        <taxon>Actinomycetota</taxon>
        <taxon>Actinomycetes</taxon>
        <taxon>Micromonosporales</taxon>
        <taxon>Micromonosporaceae</taxon>
        <taxon>Micromonospora</taxon>
    </lineage>
</organism>
<feature type="domain" description="DUF4365" evidence="1">
    <location>
        <begin position="6"/>
        <end position="153"/>
    </location>
</feature>
<name>A0ABU5JGU1_9ACTN</name>
<evidence type="ECO:0000259" key="1">
    <source>
        <dbReference type="Pfam" id="PF14280"/>
    </source>
</evidence>
<dbReference type="EMBL" id="JAXOTQ010000024">
    <property type="protein sequence ID" value="MDZ5491654.1"/>
    <property type="molecule type" value="Genomic_DNA"/>
</dbReference>
<dbReference type="RefSeq" id="WP_322441549.1">
    <property type="nucleotide sequence ID" value="NZ_JAXOTQ010000024.1"/>
</dbReference>
<reference evidence="2 3" key="1">
    <citation type="submission" date="2023-12" db="EMBL/GenBank/DDBJ databases">
        <title>Micromonospora sp. nov., isolated from Atacama Desert.</title>
        <authorList>
            <person name="Carro L."/>
            <person name="Golinska P."/>
            <person name="Klenk H.-P."/>
            <person name="Goodfellow M."/>
        </authorList>
    </citation>
    <scope>NUCLEOTIDE SEQUENCE [LARGE SCALE GENOMIC DNA]</scope>
    <source>
        <strain evidence="2 3">4G53</strain>
    </source>
</reference>
<dbReference type="InterPro" id="IPR025375">
    <property type="entry name" value="DUF4365"/>
</dbReference>
<dbReference type="Proteomes" id="UP001290101">
    <property type="component" value="Unassembled WGS sequence"/>
</dbReference>